<name>A0A9N9QC31_9HELO</name>
<dbReference type="EMBL" id="CAJVRM010000428">
    <property type="protein sequence ID" value="CAG8980901.1"/>
    <property type="molecule type" value="Genomic_DNA"/>
</dbReference>
<accession>A0A9N9QC31</accession>
<dbReference type="EMBL" id="CAJVRM010000453">
    <property type="protein sequence ID" value="CAG8981183.1"/>
    <property type="molecule type" value="Genomic_DNA"/>
</dbReference>
<comment type="caution">
    <text evidence="3">The sequence shown here is derived from an EMBL/GenBank/DDBJ whole genome shotgun (WGS) entry which is preliminary data.</text>
</comment>
<gene>
    <name evidence="1" type="ORF">HYALB_00012781</name>
    <name evidence="2" type="ORF">HYALB_00013194</name>
    <name evidence="3" type="ORF">HYALB_00013899</name>
</gene>
<dbReference type="Proteomes" id="UP000701801">
    <property type="component" value="Unassembled WGS sequence"/>
</dbReference>
<protein>
    <submittedName>
        <fullName evidence="3">Uncharacterized protein</fullName>
    </submittedName>
</protein>
<evidence type="ECO:0000313" key="2">
    <source>
        <dbReference type="EMBL" id="CAG8981183.1"/>
    </source>
</evidence>
<evidence type="ECO:0000313" key="4">
    <source>
        <dbReference type="Proteomes" id="UP000701801"/>
    </source>
</evidence>
<organism evidence="3 4">
    <name type="scientific">Hymenoscyphus albidus</name>
    <dbReference type="NCBI Taxonomy" id="595503"/>
    <lineage>
        <taxon>Eukaryota</taxon>
        <taxon>Fungi</taxon>
        <taxon>Dikarya</taxon>
        <taxon>Ascomycota</taxon>
        <taxon>Pezizomycotina</taxon>
        <taxon>Leotiomycetes</taxon>
        <taxon>Helotiales</taxon>
        <taxon>Helotiaceae</taxon>
        <taxon>Hymenoscyphus</taxon>
    </lineage>
</organism>
<evidence type="ECO:0000313" key="1">
    <source>
        <dbReference type="EMBL" id="CAG8980901.1"/>
    </source>
</evidence>
<dbReference type="AlphaFoldDB" id="A0A9N9QC31"/>
<evidence type="ECO:0000313" key="3">
    <source>
        <dbReference type="EMBL" id="CAG8982082.1"/>
    </source>
</evidence>
<keyword evidence="4" id="KW-1185">Reference proteome</keyword>
<dbReference type="OrthoDB" id="3570677at2759"/>
<sequence>MPYALYLACDFYHKDEAMATRLNVINMPGLHVTGDVIDKIDSGGDIAAIIKHARLRAPMFSDLMKKWPGWIVDLGASTVLLNDLTML</sequence>
<proteinExistence type="predicted"/>
<dbReference type="EMBL" id="CAJVRM010000564">
    <property type="protein sequence ID" value="CAG8982082.1"/>
    <property type="molecule type" value="Genomic_DNA"/>
</dbReference>
<reference evidence="3" key="1">
    <citation type="submission" date="2021-07" db="EMBL/GenBank/DDBJ databases">
        <authorList>
            <person name="Durling M."/>
        </authorList>
    </citation>
    <scope>NUCLEOTIDE SEQUENCE</scope>
</reference>